<protein>
    <submittedName>
        <fullName evidence="2">Uncharacterized protein</fullName>
    </submittedName>
</protein>
<keyword evidence="1" id="KW-0472">Membrane</keyword>
<organism evidence="2 3">
    <name type="scientific">Legionella wadsworthii</name>
    <dbReference type="NCBI Taxonomy" id="28088"/>
    <lineage>
        <taxon>Bacteria</taxon>
        <taxon>Pseudomonadati</taxon>
        <taxon>Pseudomonadota</taxon>
        <taxon>Gammaproteobacteria</taxon>
        <taxon>Legionellales</taxon>
        <taxon>Legionellaceae</taxon>
        <taxon>Legionella</taxon>
    </lineage>
</organism>
<dbReference type="EMBL" id="UGPB01000001">
    <property type="protein sequence ID" value="STY28624.1"/>
    <property type="molecule type" value="Genomic_DNA"/>
</dbReference>
<evidence type="ECO:0000313" key="2">
    <source>
        <dbReference type="EMBL" id="STY28624.1"/>
    </source>
</evidence>
<feature type="transmembrane region" description="Helical" evidence="1">
    <location>
        <begin position="93"/>
        <end position="114"/>
    </location>
</feature>
<sequence length="212" mass="23104">MKNEPYVIPGRSGKLCWSAVVSGALVAIGINIILNMFEAALGISTFYLNEEGKIFFDFGGTLGILIGIIVSMLTGGYTAGYLGRYFSESHLDLLYGFLTWITAIALSSFLILPINQYASYVSNETSRSIFMITKESDTSAQTTTVETNPSSLENDHKTIKITATPESLIVSAHLIFILFFLGAVFACIGSRLGMKNKRPFQIRTGDLSEING</sequence>
<proteinExistence type="predicted"/>
<name>A0A378LPD6_9GAMM</name>
<evidence type="ECO:0000313" key="3">
    <source>
        <dbReference type="Proteomes" id="UP000255297"/>
    </source>
</evidence>
<reference evidence="2 3" key="1">
    <citation type="submission" date="2018-06" db="EMBL/GenBank/DDBJ databases">
        <authorList>
            <consortium name="Pathogen Informatics"/>
            <person name="Doyle S."/>
        </authorList>
    </citation>
    <scope>NUCLEOTIDE SEQUENCE [LARGE SCALE GENOMIC DNA]</scope>
    <source>
        <strain evidence="2 3">NCTC11532</strain>
    </source>
</reference>
<dbReference type="AlphaFoldDB" id="A0A378LPD6"/>
<feature type="transmembrane region" description="Helical" evidence="1">
    <location>
        <begin position="15"/>
        <end position="34"/>
    </location>
</feature>
<keyword evidence="3" id="KW-1185">Reference proteome</keyword>
<feature type="transmembrane region" description="Helical" evidence="1">
    <location>
        <begin position="168"/>
        <end position="188"/>
    </location>
</feature>
<gene>
    <name evidence="2" type="ORF">NCTC11532_00799</name>
</gene>
<keyword evidence="1" id="KW-0812">Transmembrane</keyword>
<dbReference type="RefSeq" id="WP_051635481.1">
    <property type="nucleotide sequence ID" value="NZ_CAAAIS010000011.1"/>
</dbReference>
<feature type="transmembrane region" description="Helical" evidence="1">
    <location>
        <begin position="54"/>
        <end position="81"/>
    </location>
</feature>
<dbReference type="STRING" id="1122170.GCA_000701265_03149"/>
<accession>A0A378LPD6</accession>
<keyword evidence="1" id="KW-1133">Transmembrane helix</keyword>
<dbReference type="Proteomes" id="UP000255297">
    <property type="component" value="Unassembled WGS sequence"/>
</dbReference>
<evidence type="ECO:0000256" key="1">
    <source>
        <dbReference type="SAM" id="Phobius"/>
    </source>
</evidence>